<dbReference type="RefSeq" id="WP_114834408.1">
    <property type="nucleotide sequence ID" value="NZ_LR699114.1"/>
</dbReference>
<evidence type="ECO:0000313" key="1">
    <source>
        <dbReference type="EMBL" id="RDI43375.1"/>
    </source>
</evidence>
<sequence length="303" mass="34620">MTLTSYEPWPALPYNEFKSTAYLLHRGVQMIGKLKLYTPFEPHWANVILWLTSRGFTSGPIPYKGGVFSIDLDLINHQVILTTCWGTIGQFALETMSVAQFAQRLFSLLHQGEIDLKINLMPQEVSSPIPFDKDTEQRAYEHNLANAWWRILLSSYRVMQRYHAKFNGETPPIGLMWGTFDLRDARYNGQAIPATGINAGYIRRNAMDEAQVEVGWWHGNDDYQQPAYYSFTYPPPDKIELASIEPPAARWDKTLGEFILDYDAVRNSGNPDRDLLAFFESTYQAGSRSANWNPKLVTQGEPV</sequence>
<name>A0A370GHV2_9COXI</name>
<reference evidence="1 2" key="1">
    <citation type="submission" date="2018-07" db="EMBL/GenBank/DDBJ databases">
        <title>Genomic Encyclopedia of Type Strains, Phase IV (KMG-IV): sequencing the most valuable type-strain genomes for metagenomic binning, comparative biology and taxonomic classification.</title>
        <authorList>
            <person name="Goeker M."/>
        </authorList>
    </citation>
    <scope>NUCLEOTIDE SEQUENCE [LARGE SCALE GENOMIC DNA]</scope>
    <source>
        <strain evidence="1 2">DSM 16500</strain>
    </source>
</reference>
<accession>A0A370GHV2</accession>
<protein>
    <submittedName>
        <fullName evidence="1">Uncharacterized protein</fullName>
    </submittedName>
</protein>
<evidence type="ECO:0000313" key="2">
    <source>
        <dbReference type="Proteomes" id="UP000254720"/>
    </source>
</evidence>
<proteinExistence type="predicted"/>
<organism evidence="1 2">
    <name type="scientific">Aquicella lusitana</name>
    <dbReference type="NCBI Taxonomy" id="254246"/>
    <lineage>
        <taxon>Bacteria</taxon>
        <taxon>Pseudomonadati</taxon>
        <taxon>Pseudomonadota</taxon>
        <taxon>Gammaproteobacteria</taxon>
        <taxon>Legionellales</taxon>
        <taxon>Coxiellaceae</taxon>
        <taxon>Aquicella</taxon>
    </lineage>
</organism>
<dbReference type="AlphaFoldDB" id="A0A370GHV2"/>
<dbReference type="OrthoDB" id="9800945at2"/>
<dbReference type="InterPro" id="IPR046038">
    <property type="entry name" value="DUF5996"/>
</dbReference>
<dbReference type="EMBL" id="QQAX01000011">
    <property type="protein sequence ID" value="RDI43375.1"/>
    <property type="molecule type" value="Genomic_DNA"/>
</dbReference>
<keyword evidence="2" id="KW-1185">Reference proteome</keyword>
<gene>
    <name evidence="1" type="ORF">C8D86_11131</name>
</gene>
<comment type="caution">
    <text evidence="1">The sequence shown here is derived from an EMBL/GenBank/DDBJ whole genome shotgun (WGS) entry which is preliminary data.</text>
</comment>
<dbReference type="Pfam" id="PF19459">
    <property type="entry name" value="DUF5996"/>
    <property type="match status" value="1"/>
</dbReference>
<dbReference type="Proteomes" id="UP000254720">
    <property type="component" value="Unassembled WGS sequence"/>
</dbReference>